<dbReference type="Proteomes" id="UP000032746">
    <property type="component" value="Chromosome"/>
</dbReference>
<name>A0A0D5YFD6_ACIBA</name>
<evidence type="ECO:0000313" key="2">
    <source>
        <dbReference type="EMBL" id="AKA31005.1"/>
    </source>
</evidence>
<reference evidence="4" key="2">
    <citation type="submission" date="2015-03" db="EMBL/GenBank/DDBJ databases">
        <authorList>
            <person name="Gallagher L.A."/>
            <person name="Hayden H.S."/>
            <person name="Weiss E.J."/>
            <person name="Hager K.R."/>
            <person name="Ramage E."/>
            <person name="Radey M.R."/>
            <person name="Bydalek R."/>
            <person name="Manoil C."/>
            <person name="Miller S.I."/>
            <person name="Brittnacher M.J."/>
        </authorList>
    </citation>
    <scope>NUCLEOTIDE SEQUENCE [LARGE SCALE GENOMIC DNA]</scope>
    <source>
        <strain evidence="4">AB5075-UW</strain>
    </source>
</reference>
<reference evidence="2 4" key="1">
    <citation type="journal article" date="2015" name="J. Bacteriol.">
        <title>Resources for Genetic and Genomic Analysis of Emerging Pathogen Acinetobacter baumannii.</title>
        <authorList>
            <person name="Gallagher L.A."/>
            <person name="Ramage E."/>
            <person name="Weiss E.J."/>
            <person name="Radey M."/>
            <person name="Hayden H.S."/>
            <person name="Held K.G."/>
            <person name="Huse H.K."/>
            <person name="Zurawski D.V."/>
            <person name="Brittnacher M.J."/>
            <person name="Manoil C."/>
        </authorList>
    </citation>
    <scope>NUCLEOTIDE SEQUENCE [LARGE SCALE GENOMIC DNA]</scope>
    <source>
        <strain evidence="2 4">AB5075-UW</strain>
    </source>
</reference>
<dbReference type="InterPro" id="IPR011604">
    <property type="entry name" value="PDDEXK-like_dom_sf"/>
</dbReference>
<dbReference type="Proteomes" id="UP000268239">
    <property type="component" value="Unassembled WGS sequence"/>
</dbReference>
<feature type="domain" description="Putative exodeoxyribonuclease 8 PDDEXK-like" evidence="1">
    <location>
        <begin position="22"/>
        <end position="268"/>
    </location>
</feature>
<dbReference type="Gene3D" id="3.90.320.10">
    <property type="match status" value="1"/>
</dbReference>
<protein>
    <submittedName>
        <fullName evidence="3">Nuclease</fullName>
    </submittedName>
</protein>
<dbReference type="RefSeq" id="WP_000993522.1">
    <property type="nucleotide sequence ID" value="NZ_CABEFM010000008.1"/>
</dbReference>
<evidence type="ECO:0000259" key="1">
    <source>
        <dbReference type="Pfam" id="PF12684"/>
    </source>
</evidence>
<evidence type="ECO:0000313" key="3">
    <source>
        <dbReference type="EMBL" id="RTQ73573.1"/>
    </source>
</evidence>
<evidence type="ECO:0000313" key="4">
    <source>
        <dbReference type="Proteomes" id="UP000032746"/>
    </source>
</evidence>
<gene>
    <name evidence="2" type="ORF">ABUW_1257</name>
    <name evidence="3" type="ORF">EJ062_14955</name>
</gene>
<proteinExistence type="predicted"/>
<dbReference type="PATRIC" id="fig|470.1345.peg.1218"/>
<organism evidence="2 4">
    <name type="scientific">Acinetobacter baumannii</name>
    <dbReference type="NCBI Taxonomy" id="470"/>
    <lineage>
        <taxon>Bacteria</taxon>
        <taxon>Pseudomonadati</taxon>
        <taxon>Pseudomonadota</taxon>
        <taxon>Gammaproteobacteria</taxon>
        <taxon>Moraxellales</taxon>
        <taxon>Moraxellaceae</taxon>
        <taxon>Acinetobacter</taxon>
        <taxon>Acinetobacter calcoaceticus/baumannii complex</taxon>
    </lineage>
</organism>
<dbReference type="AlphaFoldDB" id="A0A0D5YFD6"/>
<dbReference type="Pfam" id="PF12684">
    <property type="entry name" value="DUF3799"/>
    <property type="match status" value="1"/>
</dbReference>
<sequence>MNAPVLVHNMSNAAYHAHSAVSSSQLKTILRSPAHFFAEHMSGKEHKQTTAMALGTAVHVLFLEPEVFNDEVAIEPIVNKRTNVGKEAIAKFLQDNASKTIITEEQYQAAAKAAEAMKRHPMYNMILSGGIREASIFFDDEETGLECRIRPDWHVAPETSEYFPNGLIVDIKKTTDARANAFSRSCQNYDYSLSAAMYINGYKAYYGDEYNPSFLFFAVEEDDPHESIIYYASDEMLFIGEQKRRSAMLTLLQCKESNEWQGYTKQIQPIDLPLWAKKEFLGE</sequence>
<accession>A0A0D5YFD6</accession>
<reference evidence="3 5" key="3">
    <citation type="submission" date="2018-12" db="EMBL/GenBank/DDBJ databases">
        <title>Draft Genome Sequences Human Pathogenic Acinetobacter baumannii Strains.</title>
        <authorList>
            <person name="Madhi M."/>
            <person name="Ronco T."/>
            <person name="Olsen R.H."/>
            <person name="Hassani A."/>
        </authorList>
    </citation>
    <scope>NUCLEOTIDE SEQUENCE [LARGE SCALE GENOMIC DNA]</scope>
    <source>
        <strain evidence="3 5">AB3</strain>
    </source>
</reference>
<evidence type="ECO:0000313" key="5">
    <source>
        <dbReference type="Proteomes" id="UP000268239"/>
    </source>
</evidence>
<dbReference type="EMBL" id="CP008706">
    <property type="protein sequence ID" value="AKA31005.1"/>
    <property type="molecule type" value="Genomic_DNA"/>
</dbReference>
<dbReference type="EMBL" id="RXLU01000095">
    <property type="protein sequence ID" value="RTQ73573.1"/>
    <property type="molecule type" value="Genomic_DNA"/>
</dbReference>
<dbReference type="InterPro" id="IPR024432">
    <property type="entry name" value="Put_RecE_PDDEXK-like_dom"/>
</dbReference>